<keyword evidence="2" id="KW-0646">Protease inhibitor</keyword>
<evidence type="ECO:0000313" key="8">
    <source>
        <dbReference type="Proteomes" id="UP001054945"/>
    </source>
</evidence>
<protein>
    <submittedName>
        <fullName evidence="7">Serpin B8</fullName>
    </submittedName>
</protein>
<dbReference type="Proteomes" id="UP001054945">
    <property type="component" value="Unassembled WGS sequence"/>
</dbReference>
<comment type="similarity">
    <text evidence="1 4">Belongs to the serpin family.</text>
</comment>
<name>A0AAV4QBK5_CAEEX</name>
<dbReference type="SUPFAM" id="SSF56574">
    <property type="entry name" value="Serpins"/>
    <property type="match status" value="1"/>
</dbReference>
<evidence type="ECO:0000256" key="5">
    <source>
        <dbReference type="SAM" id="SignalP"/>
    </source>
</evidence>
<comment type="caution">
    <text evidence="7">The sequence shown here is derived from an EMBL/GenBank/DDBJ whole genome shotgun (WGS) entry which is preliminary data.</text>
</comment>
<dbReference type="PANTHER" id="PTHR11461">
    <property type="entry name" value="SERINE PROTEASE INHIBITOR, SERPIN"/>
    <property type="match status" value="1"/>
</dbReference>
<dbReference type="EMBL" id="BPLR01005873">
    <property type="protein sequence ID" value="GIY05736.1"/>
    <property type="molecule type" value="Genomic_DNA"/>
</dbReference>
<reference evidence="7 8" key="1">
    <citation type="submission" date="2021-06" db="EMBL/GenBank/DDBJ databases">
        <title>Caerostris extrusa draft genome.</title>
        <authorList>
            <person name="Kono N."/>
            <person name="Arakawa K."/>
        </authorList>
    </citation>
    <scope>NUCLEOTIDE SEQUENCE [LARGE SCALE GENOMIC DNA]</scope>
</reference>
<feature type="signal peptide" evidence="5">
    <location>
        <begin position="1"/>
        <end position="21"/>
    </location>
</feature>
<dbReference type="InterPro" id="IPR042185">
    <property type="entry name" value="Serpin_sf_2"/>
</dbReference>
<accession>A0AAV4QBK5</accession>
<evidence type="ECO:0000256" key="2">
    <source>
        <dbReference type="ARBA" id="ARBA00022690"/>
    </source>
</evidence>
<sequence>MKTNFALLCASLAFGVSFSRAGNEPLDPQNYQKLTEANNELAFNLHRMLAGTTAEELEGALGYKKADLKGNMIHETGRKFLDDILKSNQSGAGYVLNSANVVVVDARKELIAEFQNKVQQMYQANIQKADFVKDPSKTVKEINEWVEEKTEGKIKELVRDLDPATVVMLMNAVYFKGTWKRQFDEQNTRDEIFYNHGSEEKKVPFMIMSANVGTVRLEHVNVLELPYEGQDISMLIFLPIERDGHMALDDYLNHETLSNIKRNSRKTKLK</sequence>
<evidence type="ECO:0000259" key="6">
    <source>
        <dbReference type="SMART" id="SM00093"/>
    </source>
</evidence>
<dbReference type="Gene3D" id="2.30.39.10">
    <property type="entry name" value="Alpha-1-antitrypsin, domain 1"/>
    <property type="match status" value="1"/>
</dbReference>
<dbReference type="InterPro" id="IPR000215">
    <property type="entry name" value="Serpin_fam"/>
</dbReference>
<dbReference type="InterPro" id="IPR023796">
    <property type="entry name" value="Serpin_dom"/>
</dbReference>
<organism evidence="7 8">
    <name type="scientific">Caerostris extrusa</name>
    <name type="common">Bark spider</name>
    <name type="synonym">Caerostris bankana</name>
    <dbReference type="NCBI Taxonomy" id="172846"/>
    <lineage>
        <taxon>Eukaryota</taxon>
        <taxon>Metazoa</taxon>
        <taxon>Ecdysozoa</taxon>
        <taxon>Arthropoda</taxon>
        <taxon>Chelicerata</taxon>
        <taxon>Arachnida</taxon>
        <taxon>Araneae</taxon>
        <taxon>Araneomorphae</taxon>
        <taxon>Entelegynae</taxon>
        <taxon>Araneoidea</taxon>
        <taxon>Araneidae</taxon>
        <taxon>Caerostris</taxon>
    </lineage>
</organism>
<proteinExistence type="inferred from homology"/>
<gene>
    <name evidence="7" type="primary">SERPINB8</name>
    <name evidence="7" type="ORF">CEXT_580581</name>
</gene>
<evidence type="ECO:0000313" key="7">
    <source>
        <dbReference type="EMBL" id="GIY05736.1"/>
    </source>
</evidence>
<keyword evidence="8" id="KW-1185">Reference proteome</keyword>
<dbReference type="GO" id="GO:0005615">
    <property type="term" value="C:extracellular space"/>
    <property type="evidence" value="ECO:0007669"/>
    <property type="project" value="InterPro"/>
</dbReference>
<dbReference type="InterPro" id="IPR036186">
    <property type="entry name" value="Serpin_sf"/>
</dbReference>
<dbReference type="GO" id="GO:0004867">
    <property type="term" value="F:serine-type endopeptidase inhibitor activity"/>
    <property type="evidence" value="ECO:0007669"/>
    <property type="project" value="UniProtKB-KW"/>
</dbReference>
<evidence type="ECO:0000256" key="1">
    <source>
        <dbReference type="ARBA" id="ARBA00009500"/>
    </source>
</evidence>
<dbReference type="SMART" id="SM00093">
    <property type="entry name" value="SERPIN"/>
    <property type="match status" value="1"/>
</dbReference>
<dbReference type="AlphaFoldDB" id="A0AAV4QBK5"/>
<keyword evidence="5" id="KW-0732">Signal</keyword>
<dbReference type="Gene3D" id="3.30.497.10">
    <property type="entry name" value="Antithrombin, subunit I, domain 2"/>
    <property type="match status" value="1"/>
</dbReference>
<dbReference type="InterPro" id="IPR042178">
    <property type="entry name" value="Serpin_sf_1"/>
</dbReference>
<evidence type="ECO:0000256" key="4">
    <source>
        <dbReference type="RuleBase" id="RU000411"/>
    </source>
</evidence>
<evidence type="ECO:0000256" key="3">
    <source>
        <dbReference type="ARBA" id="ARBA00022900"/>
    </source>
</evidence>
<feature type="chain" id="PRO_5043439195" evidence="5">
    <location>
        <begin position="22"/>
        <end position="270"/>
    </location>
</feature>
<keyword evidence="3" id="KW-0722">Serine protease inhibitor</keyword>
<dbReference type="Pfam" id="PF00079">
    <property type="entry name" value="Serpin"/>
    <property type="match status" value="1"/>
</dbReference>
<feature type="domain" description="Serpin" evidence="6">
    <location>
        <begin position="31"/>
        <end position="270"/>
    </location>
</feature>
<dbReference type="PANTHER" id="PTHR11461:SF211">
    <property type="entry name" value="GH10112P-RELATED"/>
    <property type="match status" value="1"/>
</dbReference>